<keyword evidence="2" id="KW-0488">Methylation</keyword>
<gene>
    <name evidence="4" type="ORF">BDD21_3393</name>
</gene>
<keyword evidence="5" id="KW-1185">Reference proteome</keyword>
<dbReference type="SUPFAM" id="SSF54523">
    <property type="entry name" value="Pili subunits"/>
    <property type="match status" value="1"/>
</dbReference>
<comment type="caution">
    <text evidence="4">The sequence shown here is derived from an EMBL/GenBank/DDBJ whole genome shotgun (WGS) entry which is preliminary data.</text>
</comment>
<dbReference type="GO" id="GO:0007155">
    <property type="term" value="P:cell adhesion"/>
    <property type="evidence" value="ECO:0007669"/>
    <property type="project" value="InterPro"/>
</dbReference>
<evidence type="ECO:0000256" key="2">
    <source>
        <dbReference type="ARBA" id="ARBA00022481"/>
    </source>
</evidence>
<dbReference type="Proteomes" id="UP000274556">
    <property type="component" value="Unassembled WGS sequence"/>
</dbReference>
<dbReference type="InterPro" id="IPR012902">
    <property type="entry name" value="N_methyl_site"/>
</dbReference>
<dbReference type="NCBIfam" id="TIGR02532">
    <property type="entry name" value="IV_pilin_GFxxxE"/>
    <property type="match status" value="1"/>
</dbReference>
<evidence type="ECO:0000313" key="5">
    <source>
        <dbReference type="Proteomes" id="UP000274556"/>
    </source>
</evidence>
<dbReference type="InterPro" id="IPR001082">
    <property type="entry name" value="Pilin"/>
</dbReference>
<sequence>MQPHQQGFNLIELMIVVAIIGILAAVAVPAYRDYAIRAKVSEVLLEVGKVKTDLSLFYSDHGRFPVGPDADVGTDERKQFKISPEDKHPSIRVLAVHGVGACNRKAGCPKTRMEVQLRRSVYNGIGGDANSQLRLEGHGGPSGGVVTWLCGPRDVQPLRLEWLPATCRHPPT</sequence>
<protein>
    <submittedName>
        <fullName evidence="4">Type IV pilus assembly protein PilA</fullName>
    </submittedName>
</protein>
<keyword evidence="3" id="KW-1133">Transmembrane helix</keyword>
<name>A0A495VBV7_9GAMM</name>
<dbReference type="PANTHER" id="PTHR30093:SF34">
    <property type="entry name" value="PREPILIN PEPTIDASE-DEPENDENT PROTEIN D"/>
    <property type="match status" value="1"/>
</dbReference>
<evidence type="ECO:0000313" key="4">
    <source>
        <dbReference type="EMBL" id="RKT45905.1"/>
    </source>
</evidence>
<keyword evidence="3" id="KW-0472">Membrane</keyword>
<dbReference type="Pfam" id="PF00114">
    <property type="entry name" value="Pilin"/>
    <property type="match status" value="1"/>
</dbReference>
<dbReference type="Pfam" id="PF07963">
    <property type="entry name" value="N_methyl"/>
    <property type="match status" value="1"/>
</dbReference>
<dbReference type="PANTHER" id="PTHR30093">
    <property type="entry name" value="GENERAL SECRETION PATHWAY PROTEIN G"/>
    <property type="match status" value="1"/>
</dbReference>
<dbReference type="AlphaFoldDB" id="A0A495VBV7"/>
<evidence type="ECO:0000256" key="3">
    <source>
        <dbReference type="SAM" id="Phobius"/>
    </source>
</evidence>
<comment type="similarity">
    <text evidence="1">Belongs to the N-Me-Phe pilin family.</text>
</comment>
<feature type="transmembrane region" description="Helical" evidence="3">
    <location>
        <begin position="13"/>
        <end position="31"/>
    </location>
</feature>
<reference evidence="4 5" key="1">
    <citation type="submission" date="2018-10" db="EMBL/GenBank/DDBJ databases">
        <title>Genomic Encyclopedia of Archaeal and Bacterial Type Strains, Phase II (KMG-II): from individual species to whole genera.</title>
        <authorList>
            <person name="Goeker M."/>
        </authorList>
    </citation>
    <scope>NUCLEOTIDE SEQUENCE [LARGE SCALE GENOMIC DNA]</scope>
    <source>
        <strain evidence="4 5">DSM 235</strain>
    </source>
</reference>
<keyword evidence="3" id="KW-0812">Transmembrane</keyword>
<organism evidence="4 5">
    <name type="scientific">Thiocapsa rosea</name>
    <dbReference type="NCBI Taxonomy" id="69360"/>
    <lineage>
        <taxon>Bacteria</taxon>
        <taxon>Pseudomonadati</taxon>
        <taxon>Pseudomonadota</taxon>
        <taxon>Gammaproteobacteria</taxon>
        <taxon>Chromatiales</taxon>
        <taxon>Chromatiaceae</taxon>
        <taxon>Thiocapsa</taxon>
    </lineage>
</organism>
<proteinExistence type="inferred from homology"/>
<dbReference type="EMBL" id="RBXL01000001">
    <property type="protein sequence ID" value="RKT45905.1"/>
    <property type="molecule type" value="Genomic_DNA"/>
</dbReference>
<accession>A0A495VBV7</accession>
<dbReference type="InterPro" id="IPR045584">
    <property type="entry name" value="Pilin-like"/>
</dbReference>
<dbReference type="Gene3D" id="3.30.700.10">
    <property type="entry name" value="Glycoprotein, Type 4 Pilin"/>
    <property type="match status" value="1"/>
</dbReference>
<evidence type="ECO:0000256" key="1">
    <source>
        <dbReference type="ARBA" id="ARBA00005233"/>
    </source>
</evidence>
<dbReference type="GO" id="GO:0009289">
    <property type="term" value="C:pilus"/>
    <property type="evidence" value="ECO:0007669"/>
    <property type="project" value="InterPro"/>
</dbReference>